<keyword evidence="2" id="KW-0175">Coiled coil</keyword>
<dbReference type="RefSeq" id="WP_317056173.1">
    <property type="nucleotide sequence ID" value="NZ_CP146606.1"/>
</dbReference>
<dbReference type="InterPro" id="IPR007157">
    <property type="entry name" value="PspA_VIPP1"/>
</dbReference>
<evidence type="ECO:0000256" key="1">
    <source>
        <dbReference type="ARBA" id="ARBA00043985"/>
    </source>
</evidence>
<sequence length="234" mass="25607">MFGKLLVLARGRSEDAAEAFMDANALPILRQQLRDAANGVEKTRKALAVVMAYADREKAALAKLEEQISSLEVRALDAIENDREHLAMEASEAIADLEAEAAATRQAISTYSNELLQLRQCLKESEAQLTELKRGQRLAEVNEKAIKLRGALPAMSKTDLEDAADTLRKLQTRQEHAAATAKAMTELSTQMRAENIDDRLAIAGCGAPKRSNAESVLARLKAKQQPKPDQSKSK</sequence>
<dbReference type="Proteomes" id="UP001281305">
    <property type="component" value="Chromosome"/>
</dbReference>
<feature type="region of interest" description="Disordered" evidence="3">
    <location>
        <begin position="211"/>
        <end position="234"/>
    </location>
</feature>
<dbReference type="EMBL" id="CP146606">
    <property type="protein sequence ID" value="WYK19476.1"/>
    <property type="molecule type" value="Genomic_DNA"/>
</dbReference>
<organism evidence="4 5">
    <name type="scientific">Roseovarius rhodophyticola</name>
    <dbReference type="NCBI Taxonomy" id="3080827"/>
    <lineage>
        <taxon>Bacteria</taxon>
        <taxon>Pseudomonadati</taxon>
        <taxon>Pseudomonadota</taxon>
        <taxon>Alphaproteobacteria</taxon>
        <taxon>Rhodobacterales</taxon>
        <taxon>Roseobacteraceae</taxon>
        <taxon>Roseovarius</taxon>
    </lineage>
</organism>
<evidence type="ECO:0000313" key="5">
    <source>
        <dbReference type="Proteomes" id="UP001281305"/>
    </source>
</evidence>
<dbReference type="PANTHER" id="PTHR31088">
    <property type="entry name" value="MEMBRANE-ASSOCIATED PROTEIN VIPP1, CHLOROPLASTIC"/>
    <property type="match status" value="1"/>
</dbReference>
<keyword evidence="5" id="KW-1185">Reference proteome</keyword>
<accession>A0ABZ2TIB2</accession>
<evidence type="ECO:0000313" key="4">
    <source>
        <dbReference type="EMBL" id="WYK19476.1"/>
    </source>
</evidence>
<comment type="similarity">
    <text evidence="1">Belongs to the PspA/Vipp/IM30 family.</text>
</comment>
<protein>
    <submittedName>
        <fullName evidence="4">PspA/IM30 family protein</fullName>
    </submittedName>
</protein>
<evidence type="ECO:0000256" key="2">
    <source>
        <dbReference type="SAM" id="Coils"/>
    </source>
</evidence>
<evidence type="ECO:0000256" key="3">
    <source>
        <dbReference type="SAM" id="MobiDB-lite"/>
    </source>
</evidence>
<gene>
    <name evidence="4" type="ORF">RZS32_006330</name>
</gene>
<name>A0ABZ2TIB2_9RHOB</name>
<dbReference type="Pfam" id="PF04012">
    <property type="entry name" value="PspA_IM30"/>
    <property type="match status" value="1"/>
</dbReference>
<feature type="coiled-coil region" evidence="2">
    <location>
        <begin position="54"/>
        <end position="128"/>
    </location>
</feature>
<reference evidence="4 5" key="1">
    <citation type="submission" date="2024-02" db="EMBL/GenBank/DDBJ databases">
        <title>Roseovarius strain W115 nov., isolated from a marine algae.</title>
        <authorList>
            <person name="Lee M.W."/>
            <person name="Lee J.K."/>
            <person name="Kim J.M."/>
            <person name="Choi D.G."/>
            <person name="Baek J.H."/>
            <person name="Bayburt H."/>
            <person name="Jung J.J."/>
            <person name="Han D.M."/>
            <person name="Jeon C.O."/>
        </authorList>
    </citation>
    <scope>NUCLEOTIDE SEQUENCE [LARGE SCALE GENOMIC DNA]</scope>
    <source>
        <strain evidence="4 5">W115</strain>
    </source>
</reference>
<dbReference type="PANTHER" id="PTHR31088:SF9">
    <property type="entry name" value="PHAGE SHOCK PROTEIN A"/>
    <property type="match status" value="1"/>
</dbReference>
<proteinExistence type="inferred from homology"/>